<reference evidence="8" key="1">
    <citation type="journal article" date="2019" name="Int. J. Syst. Evol. Microbiol.">
        <title>The Global Catalogue of Microorganisms (GCM) 10K type strain sequencing project: providing services to taxonomists for standard genome sequencing and annotation.</title>
        <authorList>
            <consortium name="The Broad Institute Genomics Platform"/>
            <consortium name="The Broad Institute Genome Sequencing Center for Infectious Disease"/>
            <person name="Wu L."/>
            <person name="Ma J."/>
        </authorList>
    </citation>
    <scope>NUCLEOTIDE SEQUENCE [LARGE SCALE GENOMIC DNA]</scope>
    <source>
        <strain evidence="8">CGMCC 1.18578</strain>
    </source>
</reference>
<keyword evidence="2" id="KW-0288">FMN</keyword>
<accession>A0ABW0R088</accession>
<keyword evidence="1" id="KW-0285">Flavoprotein</keyword>
<organism evidence="7 8">
    <name type="scientific">Cohnella yongneupensis</name>
    <dbReference type="NCBI Taxonomy" id="425006"/>
    <lineage>
        <taxon>Bacteria</taxon>
        <taxon>Bacillati</taxon>
        <taxon>Bacillota</taxon>
        <taxon>Bacilli</taxon>
        <taxon>Bacillales</taxon>
        <taxon>Paenibacillaceae</taxon>
        <taxon>Cohnella</taxon>
    </lineage>
</organism>
<evidence type="ECO:0000256" key="1">
    <source>
        <dbReference type="ARBA" id="ARBA00022630"/>
    </source>
</evidence>
<dbReference type="InterPro" id="IPR011251">
    <property type="entry name" value="Luciferase-like_dom"/>
</dbReference>
<evidence type="ECO:0000256" key="5">
    <source>
        <dbReference type="ARBA" id="ARBA00033748"/>
    </source>
</evidence>
<evidence type="ECO:0000256" key="4">
    <source>
        <dbReference type="ARBA" id="ARBA00023033"/>
    </source>
</evidence>
<dbReference type="PIRSF" id="PIRSF000337">
    <property type="entry name" value="NTA_MOA"/>
    <property type="match status" value="1"/>
</dbReference>
<dbReference type="Proteomes" id="UP001596108">
    <property type="component" value="Unassembled WGS sequence"/>
</dbReference>
<evidence type="ECO:0000313" key="7">
    <source>
        <dbReference type="EMBL" id="MFC5530445.1"/>
    </source>
</evidence>
<evidence type="ECO:0000256" key="3">
    <source>
        <dbReference type="ARBA" id="ARBA00023002"/>
    </source>
</evidence>
<gene>
    <name evidence="7" type="ORF">ACFPQ4_13495</name>
</gene>
<dbReference type="EMBL" id="JBHSNC010000042">
    <property type="protein sequence ID" value="MFC5530445.1"/>
    <property type="molecule type" value="Genomic_DNA"/>
</dbReference>
<keyword evidence="4" id="KW-0503">Monooxygenase</keyword>
<proteinExistence type="inferred from homology"/>
<sequence>MGINQRQMSLGAFLFNYGHHYGAWRHPDSKVNGVIDLEFYKKSAQAAERGKFDMVFLADSSSVPSIQDAETNVSFIYPEALTVLGALTGLTERIGLAGTVSTTFNEPYNLARRFATLDHLSKGRAAWNVVTGTKETEARNFNADKLLEHSKRYERAREFLEVATGLWDSWEDEATVVDKQLPRFADTSRIHPINHQGSNFRVDGPLNIPRSPQGRPVIIEAGTSPDGQKLAAQTADVVFTATEDKEEAIRFYRQLKEQLPQYGRTPDQLKIMPGLLTFIGDTEEDAREKERAFNAFINPDAAVTYLSKLINVDLSGYPLDGPLPELPREGNTSRALMIMDMAKHTKMSIRDLGLHFSVARGHLTITGTAQQIADRIEDWFVSGACDGFNVMPPLLPDGLDEFVDKVVPLLQQRGLFRTEYTGHTLREHLGLTRPVSRFTAQPDSRTSF</sequence>
<dbReference type="InterPro" id="IPR051260">
    <property type="entry name" value="Diverse_substr_monoxygenases"/>
</dbReference>
<dbReference type="NCBIfam" id="TIGR03860">
    <property type="entry name" value="FMN_nitrolo"/>
    <property type="match status" value="1"/>
</dbReference>
<comment type="caution">
    <text evidence="7">The sequence shown here is derived from an EMBL/GenBank/DDBJ whole genome shotgun (WGS) entry which is preliminary data.</text>
</comment>
<dbReference type="InterPro" id="IPR036661">
    <property type="entry name" value="Luciferase-like_sf"/>
</dbReference>
<dbReference type="RefSeq" id="WP_378112471.1">
    <property type="nucleotide sequence ID" value="NZ_JBHSNC010000042.1"/>
</dbReference>
<protein>
    <submittedName>
        <fullName evidence="7">LLM class flavin-dependent oxidoreductase</fullName>
        <ecNumber evidence="7">1.-.-.-</ecNumber>
    </submittedName>
</protein>
<comment type="similarity">
    <text evidence="5">Belongs to the NtaA/SnaA/DszA monooxygenase family.</text>
</comment>
<dbReference type="Pfam" id="PF00296">
    <property type="entry name" value="Bac_luciferase"/>
    <property type="match status" value="1"/>
</dbReference>
<evidence type="ECO:0000259" key="6">
    <source>
        <dbReference type="Pfam" id="PF00296"/>
    </source>
</evidence>
<dbReference type="PANTHER" id="PTHR30011">
    <property type="entry name" value="ALKANESULFONATE MONOOXYGENASE-RELATED"/>
    <property type="match status" value="1"/>
</dbReference>
<evidence type="ECO:0000256" key="2">
    <source>
        <dbReference type="ARBA" id="ARBA00022643"/>
    </source>
</evidence>
<evidence type="ECO:0000313" key="8">
    <source>
        <dbReference type="Proteomes" id="UP001596108"/>
    </source>
</evidence>
<feature type="domain" description="Luciferase-like" evidence="6">
    <location>
        <begin position="29"/>
        <end position="382"/>
    </location>
</feature>
<keyword evidence="8" id="KW-1185">Reference proteome</keyword>
<name>A0ABW0R088_9BACL</name>
<dbReference type="PANTHER" id="PTHR30011:SF16">
    <property type="entry name" value="C2H2 FINGER DOMAIN TRANSCRIPTION FACTOR (EUROFUNG)-RELATED"/>
    <property type="match status" value="1"/>
</dbReference>
<keyword evidence="3 7" id="KW-0560">Oxidoreductase</keyword>
<dbReference type="GO" id="GO:0016491">
    <property type="term" value="F:oxidoreductase activity"/>
    <property type="evidence" value="ECO:0007669"/>
    <property type="project" value="UniProtKB-KW"/>
</dbReference>
<dbReference type="EC" id="1.-.-.-" evidence="7"/>
<dbReference type="SUPFAM" id="SSF51679">
    <property type="entry name" value="Bacterial luciferase-like"/>
    <property type="match status" value="1"/>
</dbReference>
<dbReference type="Gene3D" id="3.20.20.30">
    <property type="entry name" value="Luciferase-like domain"/>
    <property type="match status" value="1"/>
</dbReference>
<dbReference type="InterPro" id="IPR016215">
    <property type="entry name" value="NTA_MOA"/>
</dbReference>
<dbReference type="CDD" id="cd01095">
    <property type="entry name" value="Nitrilotriacetate_monoxgenase"/>
    <property type="match status" value="1"/>
</dbReference>